<dbReference type="Pfam" id="PF14566">
    <property type="entry name" value="PTPlike_phytase"/>
    <property type="match status" value="3"/>
</dbReference>
<name>A0A0C3BVC4_HEBCY</name>
<dbReference type="SUPFAM" id="SSF52799">
    <property type="entry name" value="(Phosphotyrosine protein) phosphatases II"/>
    <property type="match status" value="3"/>
</dbReference>
<dbReference type="STRING" id="686832.A0A0C3BVC4"/>
<reference evidence="2 3" key="1">
    <citation type="submission" date="2014-04" db="EMBL/GenBank/DDBJ databases">
        <authorList>
            <consortium name="DOE Joint Genome Institute"/>
            <person name="Kuo A."/>
            <person name="Gay G."/>
            <person name="Dore J."/>
            <person name="Kohler A."/>
            <person name="Nagy L.G."/>
            <person name="Floudas D."/>
            <person name="Copeland A."/>
            <person name="Barry K.W."/>
            <person name="Cichocki N."/>
            <person name="Veneault-Fourrey C."/>
            <person name="LaButti K."/>
            <person name="Lindquist E.A."/>
            <person name="Lipzen A."/>
            <person name="Lundell T."/>
            <person name="Morin E."/>
            <person name="Murat C."/>
            <person name="Sun H."/>
            <person name="Tunlid A."/>
            <person name="Henrissat B."/>
            <person name="Grigoriev I.V."/>
            <person name="Hibbett D.S."/>
            <person name="Martin F."/>
            <person name="Nordberg H.P."/>
            <person name="Cantor M.N."/>
            <person name="Hua S.X."/>
        </authorList>
    </citation>
    <scope>NUCLEOTIDE SEQUENCE [LARGE SCALE GENOMIC DNA]</scope>
    <source>
        <strain evidence="3">h7</strain>
    </source>
</reference>
<dbReference type="CDD" id="cd14496">
    <property type="entry name" value="PTP_paladin"/>
    <property type="match status" value="3"/>
</dbReference>
<feature type="region of interest" description="Disordered" evidence="1">
    <location>
        <begin position="37"/>
        <end position="83"/>
    </location>
</feature>
<gene>
    <name evidence="2" type="ORF">M413DRAFT_164269</name>
</gene>
<evidence type="ECO:0000313" key="3">
    <source>
        <dbReference type="Proteomes" id="UP000053424"/>
    </source>
</evidence>
<dbReference type="HOGENOM" id="CLU_002812_0_0_1"/>
<dbReference type="InterPro" id="IPR050561">
    <property type="entry name" value="PTP"/>
</dbReference>
<dbReference type="Gene3D" id="3.90.190.10">
    <property type="entry name" value="Protein tyrosine phosphatase superfamily"/>
    <property type="match status" value="3"/>
</dbReference>
<dbReference type="SMART" id="SM01301">
    <property type="entry name" value="PTPlike_phytase"/>
    <property type="match status" value="3"/>
</dbReference>
<dbReference type="PANTHER" id="PTHR23339">
    <property type="entry name" value="TYROSINE SPECIFIC PROTEIN PHOSPHATASE AND DUAL SPECIFICITY PROTEIN PHOSPHATASE"/>
    <property type="match status" value="1"/>
</dbReference>
<dbReference type="Proteomes" id="UP000053424">
    <property type="component" value="Unassembled WGS sequence"/>
</dbReference>
<dbReference type="InterPro" id="IPR029021">
    <property type="entry name" value="Prot-tyrosine_phosphatase-like"/>
</dbReference>
<accession>A0A0C3BVC4</accession>
<evidence type="ECO:0008006" key="4">
    <source>
        <dbReference type="Google" id="ProtNLM"/>
    </source>
</evidence>
<feature type="compositionally biased region" description="Polar residues" evidence="1">
    <location>
        <begin position="46"/>
        <end position="59"/>
    </location>
</feature>
<evidence type="ECO:0000313" key="2">
    <source>
        <dbReference type="EMBL" id="KIM40580.1"/>
    </source>
</evidence>
<protein>
    <recommendedName>
        <fullName evidence="4">Tyrosine specific protein phosphatases domain-containing protein</fullName>
    </recommendedName>
</protein>
<proteinExistence type="predicted"/>
<sequence>MVVGTPFQRVLYPQAFTRNIHHPRMPQRQSLLSTALSDEGRAASVPPSTTHKSSTTRSASIPRGQSKLSPSASDTHFPREPKGATSLDLIDLLERSEQSLVKTRSGSVLSRGFILKTDHYPSGRALDLDLNVHGAPNFRASRHGDLNIFGAAQPRTQGLRAILSVLRCRPITTNPSHVVWFSTREEPIVYISGRPFVLRDASEPRRTLSISDRAENLEAIENRLKHDILQEGNRYGGVVLTHNEVAADSGEGAILPTWTAVDTGNVKTSRELWAFMKKDGWNVDYHRIPISPDRPVEDNYLDAYLRVIRDTDPTQTALVFSCGMGAVRTTFGMIAASLVRRKQIMNKGGPDPYALNLKAVAGSIPLSSSPGTNTPTSIQTESRILQSLEQANAQQELSKSLLRLTYLLQQCLQSDNTQSAIELLMNQPTLLENLRKAHSGNYSIILSLLGCLDHGLQAKKLVDRVIDAMDQVVNLREDILIYRLKYSLTTMDEAQGEDYLNKATRALEKYFFMIAFASFVENSDEHFSQSFSDWLMARTEIWNQVKFLRKQHGSRLNVFAPVNDLSSLSKSSSTTRSLLPGKKNDVAITGGQILGDEYSDHVVKNRSGIILRESTLLKSDQWLRESHRVEDGVRGAINFRKVPDTDIYALGQPTIEAIDEVVGRVKATHPNASKVVWITLREEPIVYINGAPYCLRRENFSLRNMKDYGGISASRLEILEERLKDDVIAELNAFGGRLLLHTETSDGTVVPIWEEVQPEDVMVLKDIMESRHCPDNVSLQYCRIPITAEKPPDYADLKELIEVVLRTPPNTPIVVNCQLGRGRSTLASTVLLLIREWLQMHQPMTPSSPHHAGRLRSLSMSLTLMEPVKPPNRHSYQVINNLLRVIRKGPAVKRAVDDAIDRCSAVLNLRDAIEDSRVHAEEATDEKQIRLHTSKGLQNLRRYFELIVFQSYLQSIEPDTMQSFESVETFVKNRPVIKTFEKELLGDGINALRPLERAHDKSGVADPDEVTQVVVNRSGSILSASTIIKSDFFSNLQKMTLPERIEGSPNFRRVPMTLQLVNSGSASPSDTTEFTLEDSGKMVCGSGMPTVDGLKRALERVDAGPGGSNMVYWTSLREEPVVYVAGRPHVLRLVNRPLENVEATGVTTAMVENMEESFKKDILRELRTGNGRILLHDEVEERPGVFSIIPIWEVVPEEGIMTPRDVFNLVIKQGYRIDYGRIAITDEQAPLPDALQQLLTRVQSGFSQAGDFIFNCQMGRGRTTTGMISACLISSTMNWESYMNEAAIEEDEMTLEMYDTMDGPSEEEVYLAGEYKTILQLVGVLSHGKIAKRLTDRAIDLMQDVQNLRKAIYEFALLSRLAGTSPYLIQFFFGVSYKLKVDACEKGSIKERKLRNITVNYLYRYGTMIVFANYLIERREPREGPETTFPEWLHEHREITKLLGRRSLD</sequence>
<dbReference type="OrthoDB" id="66369at2759"/>
<evidence type="ECO:0000256" key="1">
    <source>
        <dbReference type="SAM" id="MobiDB-lite"/>
    </source>
</evidence>
<keyword evidence="3" id="KW-1185">Reference proteome</keyword>
<dbReference type="EMBL" id="KN831782">
    <property type="protein sequence ID" value="KIM40580.1"/>
    <property type="molecule type" value="Genomic_DNA"/>
</dbReference>
<organism evidence="2 3">
    <name type="scientific">Hebeloma cylindrosporum</name>
    <dbReference type="NCBI Taxonomy" id="76867"/>
    <lineage>
        <taxon>Eukaryota</taxon>
        <taxon>Fungi</taxon>
        <taxon>Dikarya</taxon>
        <taxon>Basidiomycota</taxon>
        <taxon>Agaricomycotina</taxon>
        <taxon>Agaricomycetes</taxon>
        <taxon>Agaricomycetidae</taxon>
        <taxon>Agaricales</taxon>
        <taxon>Agaricineae</taxon>
        <taxon>Hymenogastraceae</taxon>
        <taxon>Hebeloma</taxon>
    </lineage>
</organism>
<reference evidence="3" key="2">
    <citation type="submission" date="2015-01" db="EMBL/GenBank/DDBJ databases">
        <title>Evolutionary Origins and Diversification of the Mycorrhizal Mutualists.</title>
        <authorList>
            <consortium name="DOE Joint Genome Institute"/>
            <consortium name="Mycorrhizal Genomics Consortium"/>
            <person name="Kohler A."/>
            <person name="Kuo A."/>
            <person name="Nagy L.G."/>
            <person name="Floudas D."/>
            <person name="Copeland A."/>
            <person name="Barry K.W."/>
            <person name="Cichocki N."/>
            <person name="Veneault-Fourrey C."/>
            <person name="LaButti K."/>
            <person name="Lindquist E.A."/>
            <person name="Lipzen A."/>
            <person name="Lundell T."/>
            <person name="Morin E."/>
            <person name="Murat C."/>
            <person name="Riley R."/>
            <person name="Ohm R."/>
            <person name="Sun H."/>
            <person name="Tunlid A."/>
            <person name="Henrissat B."/>
            <person name="Grigoriev I.V."/>
            <person name="Hibbett D.S."/>
            <person name="Martin F."/>
        </authorList>
    </citation>
    <scope>NUCLEOTIDE SEQUENCE [LARGE SCALE GENOMIC DNA]</scope>
    <source>
        <strain evidence="3">h7</strain>
    </source>
</reference>